<dbReference type="Proteomes" id="UP000635387">
    <property type="component" value="Unassembled WGS sequence"/>
</dbReference>
<feature type="transmembrane region" description="Helical" evidence="1">
    <location>
        <begin position="148"/>
        <end position="171"/>
    </location>
</feature>
<reference evidence="3" key="1">
    <citation type="journal article" date="2019" name="Int. J. Syst. Evol. Microbiol.">
        <title>The Global Catalogue of Microorganisms (GCM) 10K type strain sequencing project: providing services to taxonomists for standard genome sequencing and annotation.</title>
        <authorList>
            <consortium name="The Broad Institute Genomics Platform"/>
            <consortium name="The Broad Institute Genome Sequencing Center for Infectious Disease"/>
            <person name="Wu L."/>
            <person name="Ma J."/>
        </authorList>
    </citation>
    <scope>NUCLEOTIDE SEQUENCE [LARGE SCALE GENOMIC DNA]</scope>
    <source>
        <strain evidence="3">CGMCC 4.7683</strain>
    </source>
</reference>
<evidence type="ECO:0000313" key="2">
    <source>
        <dbReference type="EMBL" id="GHH23989.1"/>
    </source>
</evidence>
<dbReference type="EMBL" id="BNAY01000005">
    <property type="protein sequence ID" value="GHH23989.1"/>
    <property type="molecule type" value="Genomic_DNA"/>
</dbReference>
<organism evidence="2 3">
    <name type="scientific">Amycolatopsis oliviviridis</name>
    <dbReference type="NCBI Taxonomy" id="1471590"/>
    <lineage>
        <taxon>Bacteria</taxon>
        <taxon>Bacillati</taxon>
        <taxon>Actinomycetota</taxon>
        <taxon>Actinomycetes</taxon>
        <taxon>Pseudonocardiales</taxon>
        <taxon>Pseudonocardiaceae</taxon>
        <taxon>Amycolatopsis</taxon>
    </lineage>
</organism>
<dbReference type="NCBIfam" id="NF041646">
    <property type="entry name" value="VC0807_fam"/>
    <property type="match status" value="1"/>
</dbReference>
<proteinExistence type="predicted"/>
<feature type="transmembrane region" description="Helical" evidence="1">
    <location>
        <begin position="90"/>
        <end position="110"/>
    </location>
</feature>
<comment type="caution">
    <text evidence="2">The sequence shown here is derived from an EMBL/GenBank/DDBJ whole genome shotgun (WGS) entry which is preliminary data.</text>
</comment>
<accession>A0ABQ3LR83</accession>
<evidence type="ECO:0000313" key="3">
    <source>
        <dbReference type="Proteomes" id="UP000635387"/>
    </source>
</evidence>
<protein>
    <recommendedName>
        <fullName evidence="4">Intracellular septation protein A</fullName>
    </recommendedName>
</protein>
<gene>
    <name evidence="2" type="ORF">GCM10017790_47660</name>
</gene>
<dbReference type="RefSeq" id="WP_191256663.1">
    <property type="nucleotide sequence ID" value="NZ_BNAY01000005.1"/>
</dbReference>
<feature type="transmembrane region" description="Helical" evidence="1">
    <location>
        <begin position="177"/>
        <end position="199"/>
    </location>
</feature>
<keyword evidence="3" id="KW-1185">Reference proteome</keyword>
<evidence type="ECO:0000256" key="1">
    <source>
        <dbReference type="SAM" id="Phobius"/>
    </source>
</evidence>
<feature type="transmembrane region" description="Helical" evidence="1">
    <location>
        <begin position="59"/>
        <end position="78"/>
    </location>
</feature>
<name>A0ABQ3LR83_9PSEU</name>
<sequence length="211" mass="23326">MTPAIRQWGVVLLEIVVPLAGYYVLRGFGVEALPALVLCALPTVAFVLYRAIRRRSIDTLAIFVLAIFAVSVGVSFVTGSPRFMLAKAGWVTGVIGAGFLISLLFTRPLAFGMARSMVAKSRFADTLRVTEWNDLWPRHGWFRRTWRVATVLWGVALLADAAGRVLMAYALPVDAVPVLGTALYGVTFVAVQVLQHLYFRHVGLWRRLADH</sequence>
<keyword evidence="1" id="KW-0812">Transmembrane</keyword>
<feature type="transmembrane region" description="Helical" evidence="1">
    <location>
        <begin position="31"/>
        <end position="52"/>
    </location>
</feature>
<keyword evidence="1" id="KW-1133">Transmembrane helix</keyword>
<keyword evidence="1" id="KW-0472">Membrane</keyword>
<evidence type="ECO:0008006" key="4">
    <source>
        <dbReference type="Google" id="ProtNLM"/>
    </source>
</evidence>
<feature type="transmembrane region" description="Helical" evidence="1">
    <location>
        <begin position="7"/>
        <end position="25"/>
    </location>
</feature>